<dbReference type="InterPro" id="IPR024535">
    <property type="entry name" value="RHGA/B-epi-like_pectate_lyase"/>
</dbReference>
<dbReference type="SUPFAM" id="SSF51126">
    <property type="entry name" value="Pectin lyase-like"/>
    <property type="match status" value="1"/>
</dbReference>
<feature type="domain" description="Rhamnogalacturonase A/B/Epimerase-like pectate lyase" evidence="2">
    <location>
        <begin position="49"/>
        <end position="98"/>
    </location>
</feature>
<sequence>MHRRTFVLGLAGVGAAASLPTAPAAAAAALATAPAAGARTSAAPALLPVGAVGDGVADDTQALQDLLDASAASGAAAVVPAGTYRCTRSLLLSSGTALHLEGGAHLLKDWAARPGLVNAFLRNVDFGTRSDRVSITGPGTIGAVDHSRTGVVLALYGDDVRLRDFTIDTYAGGQAILFAGDRGRIDAVTIRGSAPAFGTGGIRMFGGEDFVATGCHVESGDDCLQFVPIGDPTAVLHDLSIRRGSYVACTGASSASRFMVASLEWTSGEGGMTSSVTDCSFVACHGSGADRGIVVKNTHSSGAIERVSFVDCSVDMAGASDADTQEIRIQTGATSTGAIRDVSFTRTSITRPVNATLRIGGPNISGVTFDGCTFTAPSGAGATIAVVDAADRVTFRRCTVAAAPGKRPLTVGPVTQVTDLLVDGCRFTEIPDGVWGINLVAVDGARIVGTSFAAAAGSTTARAVRITAASRRVVLVDDDLTGLTNRTPVTDAAPDTVLRGNVGASTEAAGTATIPPGATSVTVPHGLAGSGRVPGPSHVGVMPVSGSAATSGWFVTAITATSFRIAVPTPLGQPAELAWRVDLTRR</sequence>
<reference evidence="3 4" key="1">
    <citation type="submission" date="2019-07" db="EMBL/GenBank/DDBJ databases">
        <title>Whole genome shotgun sequence of Cellulomonas aerilata NBRC 106308.</title>
        <authorList>
            <person name="Hosoyama A."/>
            <person name="Uohara A."/>
            <person name="Ohji S."/>
            <person name="Ichikawa N."/>
        </authorList>
    </citation>
    <scope>NUCLEOTIDE SEQUENCE [LARGE SCALE GENOMIC DNA]</scope>
    <source>
        <strain evidence="3 4">NBRC 106308</strain>
    </source>
</reference>
<dbReference type="Gene3D" id="2.160.20.10">
    <property type="entry name" value="Single-stranded right-handed beta-helix, Pectin lyase-like"/>
    <property type="match status" value="1"/>
</dbReference>
<gene>
    <name evidence="3" type="ORF">CAE01nite_19150</name>
</gene>
<dbReference type="InterPro" id="IPR012334">
    <property type="entry name" value="Pectin_lyas_fold"/>
</dbReference>
<dbReference type="RefSeq" id="WP_186816494.1">
    <property type="nucleotide sequence ID" value="NZ_BAAARM010000003.1"/>
</dbReference>
<evidence type="ECO:0000313" key="4">
    <source>
        <dbReference type="Proteomes" id="UP000321181"/>
    </source>
</evidence>
<evidence type="ECO:0000256" key="1">
    <source>
        <dbReference type="SAM" id="SignalP"/>
    </source>
</evidence>
<accession>A0A512DD99</accession>
<organism evidence="3 4">
    <name type="scientific">Cellulomonas aerilata</name>
    <dbReference type="NCBI Taxonomy" id="515326"/>
    <lineage>
        <taxon>Bacteria</taxon>
        <taxon>Bacillati</taxon>
        <taxon>Actinomycetota</taxon>
        <taxon>Actinomycetes</taxon>
        <taxon>Micrococcales</taxon>
        <taxon>Cellulomonadaceae</taxon>
        <taxon>Cellulomonas</taxon>
    </lineage>
</organism>
<keyword evidence="1" id="KW-0732">Signal</keyword>
<name>A0A512DD99_9CELL</name>
<feature type="signal peptide" evidence="1">
    <location>
        <begin position="1"/>
        <end position="26"/>
    </location>
</feature>
<evidence type="ECO:0000259" key="2">
    <source>
        <dbReference type="Pfam" id="PF12708"/>
    </source>
</evidence>
<proteinExistence type="predicted"/>
<keyword evidence="4" id="KW-1185">Reference proteome</keyword>
<dbReference type="Proteomes" id="UP000321181">
    <property type="component" value="Unassembled WGS sequence"/>
</dbReference>
<feature type="chain" id="PRO_5022238935" description="Rhamnogalacturonase A/B/Epimerase-like pectate lyase domain-containing protein" evidence="1">
    <location>
        <begin position="27"/>
        <end position="586"/>
    </location>
</feature>
<dbReference type="EMBL" id="BJYY01000013">
    <property type="protein sequence ID" value="GEO34190.1"/>
    <property type="molecule type" value="Genomic_DNA"/>
</dbReference>
<protein>
    <recommendedName>
        <fullName evidence="2">Rhamnogalacturonase A/B/Epimerase-like pectate lyase domain-containing protein</fullName>
    </recommendedName>
</protein>
<dbReference type="PROSITE" id="PS51318">
    <property type="entry name" value="TAT"/>
    <property type="match status" value="1"/>
</dbReference>
<dbReference type="InterPro" id="IPR006311">
    <property type="entry name" value="TAT_signal"/>
</dbReference>
<evidence type="ECO:0000313" key="3">
    <source>
        <dbReference type="EMBL" id="GEO34190.1"/>
    </source>
</evidence>
<dbReference type="AlphaFoldDB" id="A0A512DD99"/>
<dbReference type="Pfam" id="PF12708">
    <property type="entry name" value="Pect-lyase_RHGA_epim"/>
    <property type="match status" value="1"/>
</dbReference>
<dbReference type="InterPro" id="IPR011050">
    <property type="entry name" value="Pectin_lyase_fold/virulence"/>
</dbReference>
<comment type="caution">
    <text evidence="3">The sequence shown here is derived from an EMBL/GenBank/DDBJ whole genome shotgun (WGS) entry which is preliminary data.</text>
</comment>